<dbReference type="AlphaFoldDB" id="A0A9P8LM79"/>
<evidence type="ECO:0000313" key="1">
    <source>
        <dbReference type="EMBL" id="KAH0570738.1"/>
    </source>
</evidence>
<keyword evidence="2" id="KW-1185">Reference proteome</keyword>
<protein>
    <submittedName>
        <fullName evidence="1">Uncharacterized protein</fullName>
    </submittedName>
</protein>
<evidence type="ECO:0000313" key="2">
    <source>
        <dbReference type="Proteomes" id="UP000018208"/>
    </source>
</evidence>
<dbReference type="KEGG" id="ssao:94301048"/>
<gene>
    <name evidence="1" type="ORF">SS50377_27025</name>
</gene>
<reference evidence="1 2" key="1">
    <citation type="journal article" date="2014" name="PLoS Genet.">
        <title>The Genome of Spironucleus salmonicida Highlights a Fish Pathogen Adapted to Fluctuating Environments.</title>
        <authorList>
            <person name="Xu F."/>
            <person name="Jerlstrom-Hultqvist J."/>
            <person name="Einarsson E."/>
            <person name="Astvaldsson A."/>
            <person name="Svard S.G."/>
            <person name="Andersson J.O."/>
        </authorList>
    </citation>
    <scope>NUCLEOTIDE SEQUENCE [LARGE SCALE GENOMIC DNA]</scope>
    <source>
        <strain evidence="1 2">ATCC 50377</strain>
    </source>
</reference>
<dbReference type="GeneID" id="94301048"/>
<dbReference type="RefSeq" id="XP_067761511.1">
    <property type="nucleotide sequence ID" value="XM_067910824.1"/>
</dbReference>
<sequence length="172" mass="20668">MKIRTKNGHYLRTFYQLLQLGRIYLLTQLQDLQEKSTRQTFCYKIFQCNLGNFVGNLILKSSSTYYIQIAWLILQQDVYVQMQLVSYMKITDYYDLLLFKTVVQVDYQNLGLLFNFCTAQSTYFAYRIQFSKSSRCFIFINIYSIIIQTRSILQNYLKPFYNINQRYVLPSK</sequence>
<comment type="caution">
    <text evidence="1">The sequence shown here is derived from an EMBL/GenBank/DDBJ whole genome shotgun (WGS) entry which is preliminary data.</text>
</comment>
<organism evidence="1 2">
    <name type="scientific">Spironucleus salmonicida</name>
    <dbReference type="NCBI Taxonomy" id="348837"/>
    <lineage>
        <taxon>Eukaryota</taxon>
        <taxon>Metamonada</taxon>
        <taxon>Diplomonadida</taxon>
        <taxon>Hexamitidae</taxon>
        <taxon>Hexamitinae</taxon>
        <taxon>Spironucleus</taxon>
    </lineage>
</organism>
<dbReference type="Proteomes" id="UP000018208">
    <property type="component" value="Unassembled WGS sequence"/>
</dbReference>
<dbReference type="EMBL" id="AUWU02000007">
    <property type="protein sequence ID" value="KAH0570738.1"/>
    <property type="molecule type" value="Genomic_DNA"/>
</dbReference>
<name>A0A9P8LM79_9EUKA</name>
<proteinExistence type="predicted"/>
<accession>A0A9P8LM79</accession>